<feature type="domain" description="HTH tetR-type" evidence="3">
    <location>
        <begin position="14"/>
        <end position="74"/>
    </location>
</feature>
<evidence type="ECO:0000313" key="4">
    <source>
        <dbReference type="EMBL" id="MBY6365276.1"/>
    </source>
</evidence>
<dbReference type="InterPro" id="IPR041583">
    <property type="entry name" value="TetR_C_31"/>
</dbReference>
<dbReference type="SUPFAM" id="SSF48498">
    <property type="entry name" value="Tetracyclin repressor-like, C-terminal domain"/>
    <property type="match status" value="1"/>
</dbReference>
<feature type="DNA-binding region" description="H-T-H motif" evidence="2">
    <location>
        <begin position="37"/>
        <end position="56"/>
    </location>
</feature>
<protein>
    <submittedName>
        <fullName evidence="4">TetR family transcriptional regulator C-terminal domain-containing protein</fullName>
    </submittedName>
</protein>
<dbReference type="RefSeq" id="WP_222682496.1">
    <property type="nucleotide sequence ID" value="NZ_JABUBT010000002.1"/>
</dbReference>
<dbReference type="Pfam" id="PF17940">
    <property type="entry name" value="TetR_C_31"/>
    <property type="match status" value="1"/>
</dbReference>
<evidence type="ECO:0000256" key="1">
    <source>
        <dbReference type="ARBA" id="ARBA00023125"/>
    </source>
</evidence>
<dbReference type="Gene3D" id="1.10.357.10">
    <property type="entry name" value="Tetracycline Repressor, domain 2"/>
    <property type="match status" value="1"/>
</dbReference>
<dbReference type="InterPro" id="IPR001647">
    <property type="entry name" value="HTH_TetR"/>
</dbReference>
<dbReference type="PANTHER" id="PTHR30055">
    <property type="entry name" value="HTH-TYPE TRANSCRIPTIONAL REGULATOR RUTR"/>
    <property type="match status" value="1"/>
</dbReference>
<evidence type="ECO:0000313" key="5">
    <source>
        <dbReference type="Proteomes" id="UP000825228"/>
    </source>
</evidence>
<evidence type="ECO:0000256" key="2">
    <source>
        <dbReference type="PROSITE-ProRule" id="PRU00335"/>
    </source>
</evidence>
<dbReference type="PROSITE" id="PS50977">
    <property type="entry name" value="HTH_TETR_2"/>
    <property type="match status" value="1"/>
</dbReference>
<proteinExistence type="predicted"/>
<comment type="caution">
    <text evidence="4">The sequence shown here is derived from an EMBL/GenBank/DDBJ whole genome shotgun (WGS) entry which is preliminary data.</text>
</comment>
<reference evidence="4 5" key="1">
    <citation type="submission" date="2020-06" db="EMBL/GenBank/DDBJ databases">
        <title>Taxonomy, biology and ecology of Rhodococcus bacteria occurring in California pistachio and other woody hosts as revealed by genome sequence analyses.</title>
        <authorList>
            <person name="Gai Y."/>
            <person name="Riely B."/>
        </authorList>
    </citation>
    <scope>NUCLEOTIDE SEQUENCE [LARGE SCALE GENOMIC DNA]</scope>
    <source>
        <strain evidence="4 5">BP-281</strain>
    </source>
</reference>
<evidence type="ECO:0000259" key="3">
    <source>
        <dbReference type="PROSITE" id="PS50977"/>
    </source>
</evidence>
<dbReference type="Proteomes" id="UP000825228">
    <property type="component" value="Unassembled WGS sequence"/>
</dbReference>
<name>A0ABS7NZQ5_9NOCA</name>
<keyword evidence="1 2" id="KW-0238">DNA-binding</keyword>
<dbReference type="InterPro" id="IPR036271">
    <property type="entry name" value="Tet_transcr_reg_TetR-rel_C_sf"/>
</dbReference>
<gene>
    <name evidence="4" type="ORF">HQ603_00765</name>
</gene>
<keyword evidence="5" id="KW-1185">Reference proteome</keyword>
<dbReference type="SUPFAM" id="SSF46689">
    <property type="entry name" value="Homeodomain-like"/>
    <property type="match status" value="1"/>
</dbReference>
<dbReference type="InterPro" id="IPR050109">
    <property type="entry name" value="HTH-type_TetR-like_transc_reg"/>
</dbReference>
<accession>A0ABS7NZQ5</accession>
<organism evidence="4 5">
    <name type="scientific">Rhodococcoides corynebacterioides</name>
    <dbReference type="NCBI Taxonomy" id="53972"/>
    <lineage>
        <taxon>Bacteria</taxon>
        <taxon>Bacillati</taxon>
        <taxon>Actinomycetota</taxon>
        <taxon>Actinomycetes</taxon>
        <taxon>Mycobacteriales</taxon>
        <taxon>Nocardiaceae</taxon>
        <taxon>Rhodococcoides</taxon>
    </lineage>
</organism>
<dbReference type="InterPro" id="IPR009057">
    <property type="entry name" value="Homeodomain-like_sf"/>
</dbReference>
<dbReference type="EMBL" id="JABUBU010000001">
    <property type="protein sequence ID" value="MBY6365276.1"/>
    <property type="molecule type" value="Genomic_DNA"/>
</dbReference>
<sequence>MSSVSEPRSTPKGRRRREALVTAAAELLLTGGYDAVRHRSVAARARLPLASTTYYFDSLDDLVAHAAEVNGRRELDLIREQMRERAADGRDPVTLVTDLLIGPDDADDERHDLLVARYERVLAAARHPQLQGLHCRLRAELEEMVADALAAAGRRSDREHVRLLLALVDGLVLGALGEEGADPRARIRDVLRGAVEGPAPLEPGGVLGPYTSAT</sequence>
<dbReference type="PANTHER" id="PTHR30055:SF231">
    <property type="entry name" value="TRANSCRIPTIONAL REGULATORY PROTEIN (PROBABLY DEOR-FAMILY)-RELATED"/>
    <property type="match status" value="1"/>
</dbReference>